<accession>A0ACC0LCA4</accession>
<dbReference type="Proteomes" id="UP001062846">
    <property type="component" value="Chromosome 13"/>
</dbReference>
<dbReference type="EMBL" id="CM046400">
    <property type="protein sequence ID" value="KAI8525954.1"/>
    <property type="molecule type" value="Genomic_DNA"/>
</dbReference>
<name>A0ACC0LCA4_RHOML</name>
<evidence type="ECO:0000313" key="1">
    <source>
        <dbReference type="EMBL" id="KAI8525954.1"/>
    </source>
</evidence>
<reference evidence="1" key="1">
    <citation type="submission" date="2022-02" db="EMBL/GenBank/DDBJ databases">
        <title>Plant Genome Project.</title>
        <authorList>
            <person name="Zhang R.-G."/>
        </authorList>
    </citation>
    <scope>NUCLEOTIDE SEQUENCE</scope>
    <source>
        <strain evidence="1">AT1</strain>
    </source>
</reference>
<gene>
    <name evidence="1" type="ORF">RHMOL_Rhmol13G0270600</name>
</gene>
<evidence type="ECO:0000313" key="2">
    <source>
        <dbReference type="Proteomes" id="UP001062846"/>
    </source>
</evidence>
<sequence>MEESGGKDLELKRDGVLSLLQRRRSEFIVYCNEDKQSISQEGRRLNGIQFSSHFAISLGNALRNGVKPDEYTFPFVDD</sequence>
<protein>
    <submittedName>
        <fullName evidence="1">Uncharacterized protein</fullName>
    </submittedName>
</protein>
<proteinExistence type="predicted"/>
<comment type="caution">
    <text evidence="1">The sequence shown here is derived from an EMBL/GenBank/DDBJ whole genome shotgun (WGS) entry which is preliminary data.</text>
</comment>
<keyword evidence="2" id="KW-1185">Reference proteome</keyword>
<organism evidence="1 2">
    <name type="scientific">Rhododendron molle</name>
    <name type="common">Chinese azalea</name>
    <name type="synonym">Azalea mollis</name>
    <dbReference type="NCBI Taxonomy" id="49168"/>
    <lineage>
        <taxon>Eukaryota</taxon>
        <taxon>Viridiplantae</taxon>
        <taxon>Streptophyta</taxon>
        <taxon>Embryophyta</taxon>
        <taxon>Tracheophyta</taxon>
        <taxon>Spermatophyta</taxon>
        <taxon>Magnoliopsida</taxon>
        <taxon>eudicotyledons</taxon>
        <taxon>Gunneridae</taxon>
        <taxon>Pentapetalae</taxon>
        <taxon>asterids</taxon>
        <taxon>Ericales</taxon>
        <taxon>Ericaceae</taxon>
        <taxon>Ericoideae</taxon>
        <taxon>Rhodoreae</taxon>
        <taxon>Rhododendron</taxon>
    </lineage>
</organism>